<dbReference type="CDD" id="cd05151">
    <property type="entry name" value="ChoK-like"/>
    <property type="match status" value="1"/>
</dbReference>
<dbReference type="PANTHER" id="PTHR22603:SF66">
    <property type="entry name" value="ETHANOLAMINE KINASE"/>
    <property type="match status" value="1"/>
</dbReference>
<dbReference type="Pfam" id="PF01636">
    <property type="entry name" value="APH"/>
    <property type="match status" value="1"/>
</dbReference>
<comment type="caution">
    <text evidence="2">The sequence shown here is derived from an EMBL/GenBank/DDBJ whole genome shotgun (WGS) entry which is preliminary data.</text>
</comment>
<dbReference type="Proteomes" id="UP000306888">
    <property type="component" value="Unassembled WGS sequence"/>
</dbReference>
<dbReference type="PANTHER" id="PTHR22603">
    <property type="entry name" value="CHOLINE/ETHANOALAMINE KINASE"/>
    <property type="match status" value="1"/>
</dbReference>
<dbReference type="OrthoDB" id="1645186at2"/>
<dbReference type="Gene3D" id="3.90.1200.10">
    <property type="match status" value="1"/>
</dbReference>
<dbReference type="GO" id="GO:0005737">
    <property type="term" value="C:cytoplasm"/>
    <property type="evidence" value="ECO:0007669"/>
    <property type="project" value="TreeGrafter"/>
</dbReference>
<dbReference type="GO" id="GO:0006646">
    <property type="term" value="P:phosphatidylethanolamine biosynthetic process"/>
    <property type="evidence" value="ECO:0007669"/>
    <property type="project" value="TreeGrafter"/>
</dbReference>
<evidence type="ECO:0000313" key="2">
    <source>
        <dbReference type="EMBL" id="TGY41867.1"/>
    </source>
</evidence>
<dbReference type="EMBL" id="SRYR01000005">
    <property type="protein sequence ID" value="TGY41867.1"/>
    <property type="molecule type" value="Genomic_DNA"/>
</dbReference>
<dbReference type="AlphaFoldDB" id="A0A4S2DI86"/>
<gene>
    <name evidence="2" type="ORF">E5347_11160</name>
</gene>
<dbReference type="SUPFAM" id="SSF56112">
    <property type="entry name" value="Protein kinase-like (PK-like)"/>
    <property type="match status" value="1"/>
</dbReference>
<feature type="domain" description="Aminoglycoside phosphotransferase" evidence="1">
    <location>
        <begin position="17"/>
        <end position="214"/>
    </location>
</feature>
<accession>A0A4S2DI86</accession>
<keyword evidence="2" id="KW-0418">Kinase</keyword>
<sequence>MNILKGKYKKINLTKIGGLNNSNYLFQINNKKYVLRVPSKDNKNNFINEGKILDLISQLNISPLIKYHNTKGVLVSEFIPSSKITLEIYNSKAFIYNTLLSLKKLHTNRCDIFFNPFNEIYKNIDYLKDINYNFHHDLNGILNKLKYIEEIYRNNMDLGLCHNDLNTSNILYTESDIFFVDFEFSGMGDIFFDLATLSWFLNDKLKMELLNSYFGYFNLSLKEKLENYIFVVKLWNATWSFIKSINSNSHYDYRLGGNMILDDLINNYL</sequence>
<dbReference type="InterPro" id="IPR002575">
    <property type="entry name" value="Aminoglycoside_PTrfase"/>
</dbReference>
<dbReference type="GO" id="GO:0004305">
    <property type="term" value="F:ethanolamine kinase activity"/>
    <property type="evidence" value="ECO:0007669"/>
    <property type="project" value="TreeGrafter"/>
</dbReference>
<dbReference type="InterPro" id="IPR011009">
    <property type="entry name" value="Kinase-like_dom_sf"/>
</dbReference>
<reference evidence="2 3" key="1">
    <citation type="submission" date="2019-04" db="EMBL/GenBank/DDBJ databases">
        <title>Microbes associate with the intestines of laboratory mice.</title>
        <authorList>
            <person name="Navarre W."/>
            <person name="Wong E."/>
            <person name="Huang K."/>
            <person name="Tropini C."/>
            <person name="Ng K."/>
            <person name="Yu B."/>
        </authorList>
    </citation>
    <scope>NUCLEOTIDE SEQUENCE [LARGE SCALE GENOMIC DNA]</scope>
    <source>
        <strain evidence="2 3">NM50_B9-20</strain>
    </source>
</reference>
<keyword evidence="2" id="KW-0808">Transferase</keyword>
<protein>
    <submittedName>
        <fullName evidence="2">Choline kinase</fullName>
    </submittedName>
</protein>
<keyword evidence="3" id="KW-1185">Reference proteome</keyword>
<dbReference type="Gene3D" id="3.30.200.20">
    <property type="entry name" value="Phosphorylase Kinase, domain 1"/>
    <property type="match status" value="1"/>
</dbReference>
<evidence type="ECO:0000259" key="1">
    <source>
        <dbReference type="Pfam" id="PF01636"/>
    </source>
</evidence>
<organism evidence="2 3">
    <name type="scientific">Clostridium sartagoforme</name>
    <dbReference type="NCBI Taxonomy" id="84031"/>
    <lineage>
        <taxon>Bacteria</taxon>
        <taxon>Bacillati</taxon>
        <taxon>Bacillota</taxon>
        <taxon>Clostridia</taxon>
        <taxon>Eubacteriales</taxon>
        <taxon>Clostridiaceae</taxon>
        <taxon>Clostridium</taxon>
    </lineage>
</organism>
<proteinExistence type="predicted"/>
<evidence type="ECO:0000313" key="3">
    <source>
        <dbReference type="Proteomes" id="UP000306888"/>
    </source>
</evidence>
<dbReference type="RefSeq" id="WP_136007310.1">
    <property type="nucleotide sequence ID" value="NZ_SRYR01000005.1"/>
</dbReference>
<name>A0A4S2DI86_9CLOT</name>